<keyword evidence="8 9" id="KW-0472">Membrane</keyword>
<feature type="transmembrane region" description="Helical" evidence="9">
    <location>
        <begin position="404"/>
        <end position="430"/>
    </location>
</feature>
<evidence type="ECO:0000313" key="12">
    <source>
        <dbReference type="Proteomes" id="UP001163823"/>
    </source>
</evidence>
<comment type="similarity">
    <text evidence="2">Belongs to the ABC transporter superfamily. ABCG family. Eye pigment precursor importer (TC 3.A.1.204) subfamily.</text>
</comment>
<keyword evidence="12" id="KW-1185">Reference proteome</keyword>
<name>A0AAD7PUZ6_QUISA</name>
<feature type="transmembrane region" description="Helical" evidence="9">
    <location>
        <begin position="363"/>
        <end position="384"/>
    </location>
</feature>
<dbReference type="InterPro" id="IPR052215">
    <property type="entry name" value="Plant_ABCG"/>
</dbReference>
<proteinExistence type="inferred from homology"/>
<reference evidence="11" key="1">
    <citation type="journal article" date="2023" name="Science">
        <title>Elucidation of the pathway for biosynthesis of saponin adjuvants from the soapbark tree.</title>
        <authorList>
            <person name="Reed J."/>
            <person name="Orme A."/>
            <person name="El-Demerdash A."/>
            <person name="Owen C."/>
            <person name="Martin L.B.B."/>
            <person name="Misra R.C."/>
            <person name="Kikuchi S."/>
            <person name="Rejzek M."/>
            <person name="Martin A.C."/>
            <person name="Harkess A."/>
            <person name="Leebens-Mack J."/>
            <person name="Louveau T."/>
            <person name="Stephenson M.J."/>
            <person name="Osbourn A."/>
        </authorList>
    </citation>
    <scope>NUCLEOTIDE SEQUENCE</scope>
    <source>
        <strain evidence="11">S10</strain>
    </source>
</reference>
<evidence type="ECO:0000256" key="8">
    <source>
        <dbReference type="ARBA" id="ARBA00023136"/>
    </source>
</evidence>
<dbReference type="KEGG" id="qsa:O6P43_012382"/>
<feature type="transmembrane region" description="Helical" evidence="9">
    <location>
        <begin position="330"/>
        <end position="351"/>
    </location>
</feature>
<feature type="transmembrane region" description="Helical" evidence="9">
    <location>
        <begin position="468"/>
        <end position="489"/>
    </location>
</feature>
<dbReference type="PANTHER" id="PTHR48042">
    <property type="entry name" value="ABC TRANSPORTER G FAMILY MEMBER 11"/>
    <property type="match status" value="1"/>
</dbReference>
<dbReference type="GO" id="GO:0140359">
    <property type="term" value="F:ABC-type transporter activity"/>
    <property type="evidence" value="ECO:0007669"/>
    <property type="project" value="InterPro"/>
</dbReference>
<evidence type="ECO:0000256" key="1">
    <source>
        <dbReference type="ARBA" id="ARBA00004141"/>
    </source>
</evidence>
<organism evidence="11 12">
    <name type="scientific">Quillaja saponaria</name>
    <name type="common">Soap bark tree</name>
    <dbReference type="NCBI Taxonomy" id="32244"/>
    <lineage>
        <taxon>Eukaryota</taxon>
        <taxon>Viridiplantae</taxon>
        <taxon>Streptophyta</taxon>
        <taxon>Embryophyta</taxon>
        <taxon>Tracheophyta</taxon>
        <taxon>Spermatophyta</taxon>
        <taxon>Magnoliopsida</taxon>
        <taxon>eudicotyledons</taxon>
        <taxon>Gunneridae</taxon>
        <taxon>Pentapetalae</taxon>
        <taxon>rosids</taxon>
        <taxon>fabids</taxon>
        <taxon>Fabales</taxon>
        <taxon>Quillajaceae</taxon>
        <taxon>Quillaja</taxon>
    </lineage>
</organism>
<dbReference type="PROSITE" id="PS50893">
    <property type="entry name" value="ABC_TRANSPORTER_2"/>
    <property type="match status" value="1"/>
</dbReference>
<dbReference type="InterPro" id="IPR027417">
    <property type="entry name" value="P-loop_NTPase"/>
</dbReference>
<dbReference type="InterPro" id="IPR003439">
    <property type="entry name" value="ABC_transporter-like_ATP-bd"/>
</dbReference>
<evidence type="ECO:0000259" key="10">
    <source>
        <dbReference type="PROSITE" id="PS50893"/>
    </source>
</evidence>
<evidence type="ECO:0000256" key="4">
    <source>
        <dbReference type="ARBA" id="ARBA00022692"/>
    </source>
</evidence>
<keyword evidence="3" id="KW-0813">Transport</keyword>
<feature type="transmembrane region" description="Helical" evidence="9">
    <location>
        <begin position="557"/>
        <end position="578"/>
    </location>
</feature>
<evidence type="ECO:0000256" key="2">
    <source>
        <dbReference type="ARBA" id="ARBA00005814"/>
    </source>
</evidence>
<dbReference type="Gene3D" id="3.40.50.300">
    <property type="entry name" value="P-loop containing nucleotide triphosphate hydrolases"/>
    <property type="match status" value="1"/>
</dbReference>
<evidence type="ECO:0000313" key="11">
    <source>
        <dbReference type="EMBL" id="KAJ7968249.1"/>
    </source>
</evidence>
<gene>
    <name evidence="11" type="ORF">O6P43_012382</name>
</gene>
<evidence type="ECO:0000256" key="3">
    <source>
        <dbReference type="ARBA" id="ARBA00022448"/>
    </source>
</evidence>
<evidence type="ECO:0000256" key="7">
    <source>
        <dbReference type="ARBA" id="ARBA00022989"/>
    </source>
</evidence>
<keyword evidence="4 9" id="KW-0812">Transmembrane</keyword>
<evidence type="ECO:0000256" key="5">
    <source>
        <dbReference type="ARBA" id="ARBA00022741"/>
    </source>
</evidence>
<dbReference type="InterPro" id="IPR003593">
    <property type="entry name" value="AAA+_ATPase"/>
</dbReference>
<dbReference type="Proteomes" id="UP001163823">
    <property type="component" value="Chromosome 5"/>
</dbReference>
<dbReference type="Pfam" id="PF19055">
    <property type="entry name" value="ABC2_membrane_7"/>
    <property type="match status" value="1"/>
</dbReference>
<dbReference type="SUPFAM" id="SSF52540">
    <property type="entry name" value="P-loop containing nucleoside triphosphate hydrolases"/>
    <property type="match status" value="1"/>
</dbReference>
<keyword evidence="6" id="KW-0067">ATP-binding</keyword>
<evidence type="ECO:0000256" key="9">
    <source>
        <dbReference type="SAM" id="Phobius"/>
    </source>
</evidence>
<dbReference type="Pfam" id="PF01061">
    <property type="entry name" value="ABC2_membrane"/>
    <property type="match status" value="1"/>
</dbReference>
<feature type="domain" description="ABC transporter" evidence="10">
    <location>
        <begin position="1"/>
        <end position="234"/>
    </location>
</feature>
<evidence type="ECO:0000256" key="6">
    <source>
        <dbReference type="ARBA" id="ARBA00022840"/>
    </source>
</evidence>
<dbReference type="SMART" id="SM00382">
    <property type="entry name" value="AAA"/>
    <property type="match status" value="1"/>
</dbReference>
<dbReference type="PANTHER" id="PTHR48042:SF1">
    <property type="entry name" value="ABC TRANSPORTER G FAMILY MEMBER 11-LIKE"/>
    <property type="match status" value="1"/>
</dbReference>
<dbReference type="GO" id="GO:0005524">
    <property type="term" value="F:ATP binding"/>
    <property type="evidence" value="ECO:0007669"/>
    <property type="project" value="UniProtKB-KW"/>
</dbReference>
<dbReference type="Pfam" id="PF00005">
    <property type="entry name" value="ABC_tran"/>
    <property type="match status" value="1"/>
</dbReference>
<protein>
    <submittedName>
        <fullName evidence="11">ABC transporter G family member 11</fullName>
    </submittedName>
</protein>
<dbReference type="AlphaFoldDB" id="A0AAD7PUZ6"/>
<comment type="subcellular location">
    <subcellularLocation>
        <location evidence="1">Membrane</location>
        <topology evidence="1">Multi-pass membrane protein</topology>
    </subcellularLocation>
</comment>
<dbReference type="GO" id="GO:0016887">
    <property type="term" value="F:ATP hydrolysis activity"/>
    <property type="evidence" value="ECO:0007669"/>
    <property type="project" value="InterPro"/>
</dbReference>
<dbReference type="EMBL" id="JARAOO010000005">
    <property type="protein sequence ID" value="KAJ7968249.1"/>
    <property type="molecule type" value="Genomic_DNA"/>
</dbReference>
<accession>A0AAD7PUZ6</accession>
<dbReference type="InterPro" id="IPR013525">
    <property type="entry name" value="ABC2_TM"/>
</dbReference>
<comment type="caution">
    <text evidence="11">The sequence shown here is derived from an EMBL/GenBank/DDBJ whole genome shotgun (WGS) entry which is preliminary data.</text>
</comment>
<dbReference type="GO" id="GO:0016020">
    <property type="term" value="C:membrane"/>
    <property type="evidence" value="ECO:0007669"/>
    <property type="project" value="UniProtKB-SubCell"/>
</dbReference>
<keyword evidence="5" id="KW-0547">Nucleotide-binding</keyword>
<dbReference type="InterPro" id="IPR043926">
    <property type="entry name" value="ABCG_dom"/>
</dbReference>
<keyword evidence="7 9" id="KW-1133">Transmembrane helix</keyword>
<sequence>MKSNAVQLIQSEEGVSLIWLLAVIAPPGCGKSTLLDALAGRLDSNTRQTGEILVNGHKQALACGTSAYVTQDNTLLMTLTVREAVHYSAQLQLPDSMSKSEKKERTDITMKEMGLQDAMDTRIGGWGCKGISCGQKMRVGICVEIITHPRLLFLDEPTSGLDSAASYYVMSSIASLDQKDGIQRTIIVAIHQPSGDVFQLFNNLCLVSSGKAVYFGPAFAANKFFALNGFPCTTLHNPSDHFLKTLNMDFEQDPEQGLTGGITREEATNILIKSYKSSQISQQVDKELSEICKKDCEAMEKQRSHASFLTQCLVLTKRSFVNTYCDVGYYWLRLGIYVVLALILGTIFLDISSDKTTIQARGSLLMFVTSFFTFITIGGFPSFVEEMKVFECERLNRDYGVAAFVISNTLSAVPYLLWISLIPGAITYWLAGLHFGFNHYLYFTYVLFTSMFLVGSSMMIVACIVPNFLMGIIAGSGILGVTMLDSGFYQAPDYLPKPFWRYPLHYLAFHKYAFQGLFKNEFEGSTFIRNEILGPMTIQGEEILRTVWQVEMNYSKWVDLAILLGMVVFCRLLFLVIFKSNEKVKPIFAAFK</sequence>